<gene>
    <name evidence="2" type="ORF">FIBSPDRAFT_969730</name>
</gene>
<reference evidence="2 3" key="1">
    <citation type="journal article" date="2016" name="Mol. Biol. Evol.">
        <title>Comparative Genomics of Early-Diverging Mushroom-Forming Fungi Provides Insights into the Origins of Lignocellulose Decay Capabilities.</title>
        <authorList>
            <person name="Nagy L.G."/>
            <person name="Riley R."/>
            <person name="Tritt A."/>
            <person name="Adam C."/>
            <person name="Daum C."/>
            <person name="Floudas D."/>
            <person name="Sun H."/>
            <person name="Yadav J.S."/>
            <person name="Pangilinan J."/>
            <person name="Larsson K.H."/>
            <person name="Matsuura K."/>
            <person name="Barry K."/>
            <person name="Labutti K."/>
            <person name="Kuo R."/>
            <person name="Ohm R.A."/>
            <person name="Bhattacharya S.S."/>
            <person name="Shirouzu T."/>
            <person name="Yoshinaga Y."/>
            <person name="Martin F.M."/>
            <person name="Grigoriev I.V."/>
            <person name="Hibbett D.S."/>
        </authorList>
    </citation>
    <scope>NUCLEOTIDE SEQUENCE [LARGE SCALE GENOMIC DNA]</scope>
    <source>
        <strain evidence="2 3">CBS 109695</strain>
    </source>
</reference>
<proteinExistence type="predicted"/>
<evidence type="ECO:0000256" key="1">
    <source>
        <dbReference type="SAM" id="MobiDB-lite"/>
    </source>
</evidence>
<dbReference type="EMBL" id="KV418379">
    <property type="protein sequence ID" value="KZP02667.1"/>
    <property type="molecule type" value="Genomic_DNA"/>
</dbReference>
<feature type="compositionally biased region" description="Basic and acidic residues" evidence="1">
    <location>
        <begin position="121"/>
        <end position="136"/>
    </location>
</feature>
<feature type="region of interest" description="Disordered" evidence="1">
    <location>
        <begin position="83"/>
        <end position="115"/>
    </location>
</feature>
<protein>
    <submittedName>
        <fullName evidence="2">Uncharacterized protein</fullName>
    </submittedName>
</protein>
<keyword evidence="3" id="KW-1185">Reference proteome</keyword>
<sequence>MLNVAITPDMLAADERIRTGNWNSEADTLPVSYVKVSLLMQRHPEIPVRLTLPAEVPQILIRVNGVDGAVFFPEEAVTASLHPKYKDKAKRLTGPPRDSVRPQSQPKKDRKDNPYMIARAAEKLRHDTRSDTDTLRDQASAQERLLTIRIETNHYEEKKRQRDADYAERRKLDALADEALALAASNPRAKKYKSKHRVVDNRKSSAQEGAAPAPEEQMIGRFTIYLIALALMLTIHALG</sequence>
<evidence type="ECO:0000313" key="3">
    <source>
        <dbReference type="Proteomes" id="UP000076532"/>
    </source>
</evidence>
<feature type="region of interest" description="Disordered" evidence="1">
    <location>
        <begin position="121"/>
        <end position="140"/>
    </location>
</feature>
<evidence type="ECO:0000313" key="2">
    <source>
        <dbReference type="EMBL" id="KZP02667.1"/>
    </source>
</evidence>
<name>A0A167T899_9AGAM</name>
<accession>A0A167T899</accession>
<organism evidence="2 3">
    <name type="scientific">Athelia psychrophila</name>
    <dbReference type="NCBI Taxonomy" id="1759441"/>
    <lineage>
        <taxon>Eukaryota</taxon>
        <taxon>Fungi</taxon>
        <taxon>Dikarya</taxon>
        <taxon>Basidiomycota</taxon>
        <taxon>Agaricomycotina</taxon>
        <taxon>Agaricomycetes</taxon>
        <taxon>Agaricomycetidae</taxon>
        <taxon>Atheliales</taxon>
        <taxon>Atheliaceae</taxon>
        <taxon>Athelia</taxon>
    </lineage>
</organism>
<dbReference type="Proteomes" id="UP000076532">
    <property type="component" value="Unassembled WGS sequence"/>
</dbReference>
<dbReference type="AlphaFoldDB" id="A0A167T899"/>
<feature type="region of interest" description="Disordered" evidence="1">
    <location>
        <begin position="187"/>
        <end position="212"/>
    </location>
</feature>